<dbReference type="OMA" id="ITHAYFR"/>
<feature type="compositionally biased region" description="Basic residues" evidence="1">
    <location>
        <begin position="353"/>
        <end position="364"/>
    </location>
</feature>
<feature type="compositionally biased region" description="Low complexity" evidence="1">
    <location>
        <begin position="563"/>
        <end position="574"/>
    </location>
</feature>
<feature type="compositionally biased region" description="Basic and acidic residues" evidence="1">
    <location>
        <begin position="382"/>
        <end position="397"/>
    </location>
</feature>
<feature type="compositionally biased region" description="Pro residues" evidence="1">
    <location>
        <begin position="315"/>
        <end position="343"/>
    </location>
</feature>
<dbReference type="GeneID" id="25335490"/>
<feature type="compositionally biased region" description="Low complexity" evidence="1">
    <location>
        <begin position="474"/>
        <end position="526"/>
    </location>
</feature>
<reference evidence="3" key="2">
    <citation type="submission" date="2013-10" db="EMBL/GenBank/DDBJ databases">
        <authorList>
            <person name="Aslett M."/>
        </authorList>
    </citation>
    <scope>NUCLEOTIDE SEQUENCE [LARGE SCALE GENOMIC DNA]</scope>
    <source>
        <strain evidence="3">Weybridge</strain>
    </source>
</reference>
<feature type="compositionally biased region" description="Low complexity" evidence="1">
    <location>
        <begin position="644"/>
        <end position="662"/>
    </location>
</feature>
<accession>U6M767</accession>
<feature type="region of interest" description="Disordered" evidence="1">
    <location>
        <begin position="215"/>
        <end position="244"/>
    </location>
</feature>
<keyword evidence="2" id="KW-0472">Membrane</keyword>
<keyword evidence="4" id="KW-1185">Reference proteome</keyword>
<feature type="compositionally biased region" description="Low complexity" evidence="1">
    <location>
        <begin position="370"/>
        <end position="380"/>
    </location>
</feature>
<feature type="region of interest" description="Disordered" evidence="1">
    <location>
        <begin position="474"/>
        <end position="595"/>
    </location>
</feature>
<dbReference type="AlphaFoldDB" id="U6M767"/>
<dbReference type="RefSeq" id="XP_013334960.1">
    <property type="nucleotide sequence ID" value="XM_013479506.1"/>
</dbReference>
<reference evidence="3" key="1">
    <citation type="submission" date="2013-10" db="EMBL/GenBank/DDBJ databases">
        <title>Genomic analysis of the causative agents of coccidiosis in chickens.</title>
        <authorList>
            <person name="Reid A.J."/>
            <person name="Blake D."/>
            <person name="Billington K."/>
            <person name="Browne H."/>
            <person name="Dunn M."/>
            <person name="Hung S."/>
            <person name="Kawahara F."/>
            <person name="Miranda-Saavedra D."/>
            <person name="Mourier T."/>
            <person name="Nagra H."/>
            <person name="Otto T.D."/>
            <person name="Rawlings N."/>
            <person name="Sanchez A."/>
            <person name="Sanders M."/>
            <person name="Subramaniam C."/>
            <person name="Tay Y."/>
            <person name="Dear P."/>
            <person name="Doerig C."/>
            <person name="Gruber A."/>
            <person name="Parkinson J."/>
            <person name="Shirley M."/>
            <person name="Wan K.L."/>
            <person name="Berriman M."/>
            <person name="Tomley F."/>
            <person name="Pain A."/>
        </authorList>
    </citation>
    <scope>NUCLEOTIDE SEQUENCE [LARGE SCALE GENOMIC DNA]</scope>
    <source>
        <strain evidence="3">Weybridge</strain>
    </source>
</reference>
<dbReference type="PANTHER" id="PTHR21505:SF8">
    <property type="entry name" value="DPT-YFP REPRESSOR BY OVEREXPRESSION, ISOFORM D-RELATED"/>
    <property type="match status" value="1"/>
</dbReference>
<feature type="compositionally biased region" description="Polar residues" evidence="1">
    <location>
        <begin position="549"/>
        <end position="562"/>
    </location>
</feature>
<evidence type="ECO:0000313" key="3">
    <source>
        <dbReference type="EMBL" id="CDJ58314.1"/>
    </source>
</evidence>
<feature type="region of interest" description="Disordered" evidence="1">
    <location>
        <begin position="106"/>
        <end position="199"/>
    </location>
</feature>
<keyword evidence="2" id="KW-0812">Transmembrane</keyword>
<protein>
    <submittedName>
        <fullName evidence="3">Uncharacterized protein</fullName>
    </submittedName>
</protein>
<evidence type="ECO:0000313" key="4">
    <source>
        <dbReference type="Proteomes" id="UP000030763"/>
    </source>
</evidence>
<proteinExistence type="predicted"/>
<keyword evidence="2" id="KW-1133">Transmembrane helix</keyword>
<gene>
    <name evidence="3" type="ORF">EMWEY_00015040</name>
</gene>
<sequence length="938" mass="105743">MPEGQNIIQQNATPSTVSAYADSGLPIVGSIFEQPLGKIHRTPKPYRSASYWRAFLASLASIGAIVVLILLCSRVRQARVLQGLRTRRLASGEDSDSAIDVCVISSDDDDDQERQRVHMPSLPGEGERQLPLKKRWSARAPTRGTGDDGRIPQQQQQQPYHHQPSAAQPGLYATQGLPQTEQPGTPPFTSGGPVAPTHRRSPDELLAAAELLNLHRDERHSPTDPQKAVPVEEDPMLQEPMQQQDTQYRDEYQLYTSYSPVLPVLPQLYIPQPQQPSGFSSYPPVLPPVYIPQPQQPSDFSFLRYLLEGPTLQQPSPPQQQPQQPPPPQQQPQQPQQPPPPQQQPEQPSSSQKRSRRRGRRRAKERKELLSLPKLRTLLLQRMKEKGITPEPVERQRMRVSRKRRKDTQSDAPKKQQKQQQEQQQQQQQQEQQQQQQQQEQQQQQQQQEQQKQQQQQEQQKQQRQQEQQQQQQQQDQQQQQQQQEQQQQQQQQEQQKEQQQQEQQQQQQQQEQQQQQQQQEQQQQEPLEPSTYSSEPLQEDDWIAMDLSVTSGEGQPSTSKQPISLSPISISSSPSPPPPPSAAAKAPAAPRPWIPATLPPPHVISLETLRQKAMSLLETPSAASGGVPRDERGVPIAAVDTAASAPATQEAPAAGAPSATSQEKGRTPGHELPALANLLTVFSGGAETAEQALQQTHGAPGSSQTTPTNLPVLLGIAPQVLNGHPFVRLPRRLMYNTPRSLMVDINTALCRQARRDVGDFITRAHHLLSKSVLTPHEMGDLASVAEELITHAYFRQCCDLTYHSSTRSFDRLGLRFVILDIIVSTFIVLGQTPDPNAWRAFTEKVSHKPPPIPTLVGAIRHYHFYGSWAHRISLAIQKLKRLERPDPLELVNIKRVLFCANVSPLIFKRPEFDAYREDDRKFMETIRRFSAPGGSQP</sequence>
<dbReference type="EMBL" id="HG719591">
    <property type="protein sequence ID" value="CDJ58314.1"/>
    <property type="molecule type" value="Genomic_DNA"/>
</dbReference>
<name>U6M767_EIMMA</name>
<feature type="transmembrane region" description="Helical" evidence="2">
    <location>
        <begin position="51"/>
        <end position="72"/>
    </location>
</feature>
<dbReference type="PANTHER" id="PTHR21505">
    <property type="entry name" value="MADF DOMAIN-CONTAINING PROTEIN-RELATED"/>
    <property type="match status" value="1"/>
</dbReference>
<feature type="region of interest" description="Disordered" evidence="1">
    <location>
        <begin position="310"/>
        <end position="423"/>
    </location>
</feature>
<feature type="region of interest" description="Disordered" evidence="1">
    <location>
        <begin position="644"/>
        <end position="671"/>
    </location>
</feature>
<dbReference type="Proteomes" id="UP000030763">
    <property type="component" value="Unassembled WGS sequence"/>
</dbReference>
<dbReference type="VEuPathDB" id="ToxoDB:EMWEY_00015040"/>
<organism evidence="3 4">
    <name type="scientific">Eimeria maxima</name>
    <name type="common">Coccidian parasite</name>
    <dbReference type="NCBI Taxonomy" id="5804"/>
    <lineage>
        <taxon>Eukaryota</taxon>
        <taxon>Sar</taxon>
        <taxon>Alveolata</taxon>
        <taxon>Apicomplexa</taxon>
        <taxon>Conoidasida</taxon>
        <taxon>Coccidia</taxon>
        <taxon>Eucoccidiorida</taxon>
        <taxon>Eimeriorina</taxon>
        <taxon>Eimeriidae</taxon>
        <taxon>Eimeria</taxon>
    </lineage>
</organism>
<evidence type="ECO:0000256" key="2">
    <source>
        <dbReference type="SAM" id="Phobius"/>
    </source>
</evidence>
<evidence type="ECO:0000256" key="1">
    <source>
        <dbReference type="SAM" id="MobiDB-lite"/>
    </source>
</evidence>
<feature type="compositionally biased region" description="Low complexity" evidence="1">
    <location>
        <begin position="152"/>
        <end position="169"/>
    </location>
</feature>